<dbReference type="AlphaFoldDB" id="A0AAE1NJ26"/>
<feature type="compositionally biased region" description="Pro residues" evidence="1">
    <location>
        <begin position="76"/>
        <end position="86"/>
    </location>
</feature>
<sequence>MLVILRSYYFIADGRGRIRTVEIMARASGLPPRQSLIRLPAGVHRVCTCPAANGTRSRRIRLVRRPVRAKRRSDPSNPPPGSRDGS</sequence>
<evidence type="ECO:0000256" key="1">
    <source>
        <dbReference type="SAM" id="MobiDB-lite"/>
    </source>
</evidence>
<accession>A0AAE1NJ26</accession>
<evidence type="ECO:0000313" key="3">
    <source>
        <dbReference type="Proteomes" id="UP001292094"/>
    </source>
</evidence>
<dbReference type="EMBL" id="JAWZYT010005539">
    <property type="protein sequence ID" value="KAK4290276.1"/>
    <property type="molecule type" value="Genomic_DNA"/>
</dbReference>
<gene>
    <name evidence="2" type="ORF">Pmani_036810</name>
</gene>
<comment type="caution">
    <text evidence="2">The sequence shown here is derived from an EMBL/GenBank/DDBJ whole genome shotgun (WGS) entry which is preliminary data.</text>
</comment>
<evidence type="ECO:0000313" key="2">
    <source>
        <dbReference type="EMBL" id="KAK4290276.1"/>
    </source>
</evidence>
<reference evidence="2" key="1">
    <citation type="submission" date="2023-11" db="EMBL/GenBank/DDBJ databases">
        <title>Genome assemblies of two species of porcelain crab, Petrolisthes cinctipes and Petrolisthes manimaculis (Anomura: Porcellanidae).</title>
        <authorList>
            <person name="Angst P."/>
        </authorList>
    </citation>
    <scope>NUCLEOTIDE SEQUENCE</scope>
    <source>
        <strain evidence="2">PB745_02</strain>
        <tissue evidence="2">Gill</tissue>
    </source>
</reference>
<name>A0AAE1NJ26_9EUCA</name>
<keyword evidence="3" id="KW-1185">Reference proteome</keyword>
<feature type="region of interest" description="Disordered" evidence="1">
    <location>
        <begin position="58"/>
        <end position="86"/>
    </location>
</feature>
<dbReference type="Proteomes" id="UP001292094">
    <property type="component" value="Unassembled WGS sequence"/>
</dbReference>
<organism evidence="2 3">
    <name type="scientific">Petrolisthes manimaculis</name>
    <dbReference type="NCBI Taxonomy" id="1843537"/>
    <lineage>
        <taxon>Eukaryota</taxon>
        <taxon>Metazoa</taxon>
        <taxon>Ecdysozoa</taxon>
        <taxon>Arthropoda</taxon>
        <taxon>Crustacea</taxon>
        <taxon>Multicrustacea</taxon>
        <taxon>Malacostraca</taxon>
        <taxon>Eumalacostraca</taxon>
        <taxon>Eucarida</taxon>
        <taxon>Decapoda</taxon>
        <taxon>Pleocyemata</taxon>
        <taxon>Anomura</taxon>
        <taxon>Galatheoidea</taxon>
        <taxon>Porcellanidae</taxon>
        <taxon>Petrolisthes</taxon>
    </lineage>
</organism>
<proteinExistence type="predicted"/>
<feature type="compositionally biased region" description="Basic residues" evidence="1">
    <location>
        <begin position="58"/>
        <end position="71"/>
    </location>
</feature>
<protein>
    <submittedName>
        <fullName evidence="2">Uncharacterized protein</fullName>
    </submittedName>
</protein>